<dbReference type="OrthoDB" id="1103324at2759"/>
<keyword evidence="3 7" id="KW-0560">Oxidoreductase</keyword>
<dbReference type="CDD" id="cd11065">
    <property type="entry name" value="CYP64-like"/>
    <property type="match status" value="1"/>
</dbReference>
<dbReference type="GO" id="GO:0005506">
    <property type="term" value="F:iron ion binding"/>
    <property type="evidence" value="ECO:0007669"/>
    <property type="project" value="InterPro"/>
</dbReference>
<sequence>MALLELIENVSPQSSMFLGVLVFALGAYLVSVVMRIGSRPAHMPPGPPTVPFWGNLKQLTGSFYPEHIYTEWAKTYGPVFTVMKGSQPWIIVTGAKEANEIFHKQGQVTAGRPSSKMELAMRSGFWPQFMYGPKWRVARKLWHAVLNVGASRQYRPLQELEAKQLLADVARDGKGWRAHVERYAASLAMTLMNGQRITASKDPAVDEIIDDLAEFMDHYNRTAWLDKLPGFWTLPEWTIPARRKASRIAADHLVLILRHWNATKDRLANGLSLPCFNRSIMERLKQSDLAGRVSENEAAEIGELLVTAATETTSSTLKNWIAAMIMFPDVQKKAKEEIDRVVGPDRLPDDTDAVNLPYVRQVIQETHRWLTAVPLGIFHATTEPITWRQHVIPAGTPLVLNAYGIHRDPALYPNPLAFDPDRWAGKLEAASELADDRVGARSEALYAFGAGRRVCPGQHVAEQGLFLAVARWLWAFDTEKAYEGQVVDTNSYKPGIVAGLEEFDAVVRPRSAEKKLIAEALWEKDRKEFLDEKGQWCKSPQGVENVMKKAVGF</sequence>
<dbReference type="SUPFAM" id="SSF48264">
    <property type="entry name" value="Cytochrome P450"/>
    <property type="match status" value="1"/>
</dbReference>
<comment type="similarity">
    <text evidence="1 7">Belongs to the cytochrome P450 family.</text>
</comment>
<keyword evidence="5 7" id="KW-0503">Monooxygenase</keyword>
<evidence type="ECO:0000313" key="9">
    <source>
        <dbReference type="EMBL" id="KAF4303389.1"/>
    </source>
</evidence>
<reference evidence="9" key="1">
    <citation type="submission" date="2020-04" db="EMBL/GenBank/DDBJ databases">
        <title>Genome Assembly and Annotation of Botryosphaeria dothidea sdau 11-99, a Latent Pathogen of Apple Fruit Ring Rot in China.</title>
        <authorList>
            <person name="Yu C."/>
            <person name="Diao Y."/>
            <person name="Lu Q."/>
            <person name="Zhao J."/>
            <person name="Cui S."/>
            <person name="Peng C."/>
            <person name="He B."/>
            <person name="Liu H."/>
        </authorList>
    </citation>
    <scope>NUCLEOTIDE SEQUENCE [LARGE SCALE GENOMIC DNA]</scope>
    <source>
        <strain evidence="9">Sdau11-99</strain>
    </source>
</reference>
<evidence type="ECO:0000256" key="5">
    <source>
        <dbReference type="ARBA" id="ARBA00023033"/>
    </source>
</evidence>
<feature type="transmembrane region" description="Helical" evidence="8">
    <location>
        <begin position="15"/>
        <end position="34"/>
    </location>
</feature>
<dbReference type="PROSITE" id="PS00086">
    <property type="entry name" value="CYTOCHROME_P450"/>
    <property type="match status" value="1"/>
</dbReference>
<dbReference type="PANTHER" id="PTHR46300:SF2">
    <property type="entry name" value="CYTOCHROME P450 MONOOXYGENASE ALNH-RELATED"/>
    <property type="match status" value="1"/>
</dbReference>
<dbReference type="EMBL" id="WWBZ02000062">
    <property type="protein sequence ID" value="KAF4303389.1"/>
    <property type="molecule type" value="Genomic_DNA"/>
</dbReference>
<name>A0A8H4IM62_9PEZI</name>
<dbReference type="Pfam" id="PF00067">
    <property type="entry name" value="p450"/>
    <property type="match status" value="1"/>
</dbReference>
<evidence type="ECO:0000313" key="10">
    <source>
        <dbReference type="Proteomes" id="UP000572817"/>
    </source>
</evidence>
<evidence type="ECO:0000256" key="2">
    <source>
        <dbReference type="ARBA" id="ARBA00022723"/>
    </source>
</evidence>
<organism evidence="9 10">
    <name type="scientific">Botryosphaeria dothidea</name>
    <dbReference type="NCBI Taxonomy" id="55169"/>
    <lineage>
        <taxon>Eukaryota</taxon>
        <taxon>Fungi</taxon>
        <taxon>Dikarya</taxon>
        <taxon>Ascomycota</taxon>
        <taxon>Pezizomycotina</taxon>
        <taxon>Dothideomycetes</taxon>
        <taxon>Dothideomycetes incertae sedis</taxon>
        <taxon>Botryosphaeriales</taxon>
        <taxon>Botryosphaeriaceae</taxon>
        <taxon>Botryosphaeria</taxon>
    </lineage>
</organism>
<keyword evidence="10" id="KW-1185">Reference proteome</keyword>
<keyword evidence="2 6" id="KW-0479">Metal-binding</keyword>
<dbReference type="GO" id="GO:0016705">
    <property type="term" value="F:oxidoreductase activity, acting on paired donors, with incorporation or reduction of molecular oxygen"/>
    <property type="evidence" value="ECO:0007669"/>
    <property type="project" value="InterPro"/>
</dbReference>
<accession>A0A8H4IM62</accession>
<comment type="cofactor">
    <cofactor evidence="6">
        <name>heme</name>
        <dbReference type="ChEBI" id="CHEBI:30413"/>
    </cofactor>
</comment>
<dbReference type="PRINTS" id="PR00385">
    <property type="entry name" value="P450"/>
</dbReference>
<keyword evidence="8" id="KW-1133">Transmembrane helix</keyword>
<dbReference type="InterPro" id="IPR036396">
    <property type="entry name" value="Cyt_P450_sf"/>
</dbReference>
<protein>
    <submittedName>
        <fullName evidence="9">Cytochrome P450</fullName>
    </submittedName>
</protein>
<keyword evidence="4 6" id="KW-0408">Iron</keyword>
<keyword evidence="6 7" id="KW-0349">Heme</keyword>
<keyword evidence="8" id="KW-0472">Membrane</keyword>
<evidence type="ECO:0000256" key="8">
    <source>
        <dbReference type="SAM" id="Phobius"/>
    </source>
</evidence>
<evidence type="ECO:0000256" key="7">
    <source>
        <dbReference type="RuleBase" id="RU000461"/>
    </source>
</evidence>
<dbReference type="InterPro" id="IPR001128">
    <property type="entry name" value="Cyt_P450"/>
</dbReference>
<dbReference type="PRINTS" id="PR00463">
    <property type="entry name" value="EP450I"/>
</dbReference>
<dbReference type="GO" id="GO:0020037">
    <property type="term" value="F:heme binding"/>
    <property type="evidence" value="ECO:0007669"/>
    <property type="project" value="InterPro"/>
</dbReference>
<gene>
    <name evidence="9" type="ORF">GTA08_BOTSDO08981</name>
</gene>
<dbReference type="Proteomes" id="UP000572817">
    <property type="component" value="Unassembled WGS sequence"/>
</dbReference>
<dbReference type="PANTHER" id="PTHR46300">
    <property type="entry name" value="P450, PUTATIVE (EUROFUNG)-RELATED-RELATED"/>
    <property type="match status" value="1"/>
</dbReference>
<dbReference type="GO" id="GO:0004497">
    <property type="term" value="F:monooxygenase activity"/>
    <property type="evidence" value="ECO:0007669"/>
    <property type="project" value="UniProtKB-KW"/>
</dbReference>
<comment type="caution">
    <text evidence="9">The sequence shown here is derived from an EMBL/GenBank/DDBJ whole genome shotgun (WGS) entry which is preliminary data.</text>
</comment>
<keyword evidence="8" id="KW-0812">Transmembrane</keyword>
<dbReference type="InterPro" id="IPR017972">
    <property type="entry name" value="Cyt_P450_CS"/>
</dbReference>
<evidence type="ECO:0000256" key="6">
    <source>
        <dbReference type="PIRSR" id="PIRSR602401-1"/>
    </source>
</evidence>
<dbReference type="InterPro" id="IPR050364">
    <property type="entry name" value="Cytochrome_P450_fung"/>
</dbReference>
<evidence type="ECO:0000256" key="4">
    <source>
        <dbReference type="ARBA" id="ARBA00023004"/>
    </source>
</evidence>
<dbReference type="AlphaFoldDB" id="A0A8H4IM62"/>
<feature type="binding site" description="axial binding residue" evidence="6">
    <location>
        <position position="455"/>
    </location>
    <ligand>
        <name>heme</name>
        <dbReference type="ChEBI" id="CHEBI:30413"/>
    </ligand>
    <ligandPart>
        <name>Fe</name>
        <dbReference type="ChEBI" id="CHEBI:18248"/>
    </ligandPart>
</feature>
<evidence type="ECO:0000256" key="3">
    <source>
        <dbReference type="ARBA" id="ARBA00023002"/>
    </source>
</evidence>
<proteinExistence type="inferred from homology"/>
<evidence type="ECO:0000256" key="1">
    <source>
        <dbReference type="ARBA" id="ARBA00010617"/>
    </source>
</evidence>
<dbReference type="Gene3D" id="1.10.630.10">
    <property type="entry name" value="Cytochrome P450"/>
    <property type="match status" value="1"/>
</dbReference>
<dbReference type="InterPro" id="IPR002401">
    <property type="entry name" value="Cyt_P450_E_grp-I"/>
</dbReference>